<reference evidence="1 2" key="1">
    <citation type="submission" date="2024-04" db="EMBL/GenBank/DDBJ databases">
        <authorList>
            <person name="Fracassetti M."/>
        </authorList>
    </citation>
    <scope>NUCLEOTIDE SEQUENCE [LARGE SCALE GENOMIC DNA]</scope>
</reference>
<sequence length="109" mass="12732">MPTPSLHAYENTKIYKEKMKSLHDARLKGGKDFQSGEQMLLYNSRLLLFPRKLRSKWSGPYTVNRVFPYKVVEISHLEQGIFKVIGHRLKRYLGGEVMPQKEVVLIQDV</sequence>
<gene>
    <name evidence="1" type="ORF">LTRI10_LOCUS3127</name>
</gene>
<name>A0AAV2CFR2_9ROSI</name>
<proteinExistence type="predicted"/>
<evidence type="ECO:0000313" key="2">
    <source>
        <dbReference type="Proteomes" id="UP001497516"/>
    </source>
</evidence>
<evidence type="ECO:0000313" key="1">
    <source>
        <dbReference type="EMBL" id="CAL1355360.1"/>
    </source>
</evidence>
<dbReference type="EMBL" id="OZ034813">
    <property type="protein sequence ID" value="CAL1355360.1"/>
    <property type="molecule type" value="Genomic_DNA"/>
</dbReference>
<keyword evidence="2" id="KW-1185">Reference proteome</keyword>
<dbReference type="AlphaFoldDB" id="A0AAV2CFR2"/>
<organism evidence="1 2">
    <name type="scientific">Linum trigynum</name>
    <dbReference type="NCBI Taxonomy" id="586398"/>
    <lineage>
        <taxon>Eukaryota</taxon>
        <taxon>Viridiplantae</taxon>
        <taxon>Streptophyta</taxon>
        <taxon>Embryophyta</taxon>
        <taxon>Tracheophyta</taxon>
        <taxon>Spermatophyta</taxon>
        <taxon>Magnoliopsida</taxon>
        <taxon>eudicotyledons</taxon>
        <taxon>Gunneridae</taxon>
        <taxon>Pentapetalae</taxon>
        <taxon>rosids</taxon>
        <taxon>fabids</taxon>
        <taxon>Malpighiales</taxon>
        <taxon>Linaceae</taxon>
        <taxon>Linum</taxon>
    </lineage>
</organism>
<accession>A0AAV2CFR2</accession>
<protein>
    <submittedName>
        <fullName evidence="1">Uncharacterized protein</fullName>
    </submittedName>
</protein>
<dbReference type="Proteomes" id="UP001497516">
    <property type="component" value="Chromosome 1"/>
</dbReference>